<keyword evidence="1" id="KW-0472">Membrane</keyword>
<accession>A0A498RAL4</accession>
<dbReference type="Proteomes" id="UP000277811">
    <property type="component" value="Unassembled WGS sequence"/>
</dbReference>
<dbReference type="AlphaFoldDB" id="A0A498RAL4"/>
<dbReference type="Pfam" id="PF12685">
    <property type="entry name" value="SpoIIIAH"/>
    <property type="match status" value="1"/>
</dbReference>
<dbReference type="Gene3D" id="1.10.287.4300">
    <property type="entry name" value="Stage III sporulation protein AH-like"/>
    <property type="match status" value="1"/>
</dbReference>
<name>A0A498RAL4_9FIRM</name>
<protein>
    <recommendedName>
        <fullName evidence="4">SpoIIIAH-like family protein</fullName>
    </recommendedName>
</protein>
<dbReference type="InterPro" id="IPR024232">
    <property type="entry name" value="SpoIIIAH"/>
</dbReference>
<gene>
    <name evidence="2" type="ORF">LUCI_3280</name>
</gene>
<dbReference type="InterPro" id="IPR038503">
    <property type="entry name" value="SpoIIIAH_sf"/>
</dbReference>
<keyword evidence="1" id="KW-1133">Transmembrane helix</keyword>
<dbReference type="OrthoDB" id="1680784at2"/>
<evidence type="ECO:0000256" key="1">
    <source>
        <dbReference type="SAM" id="Phobius"/>
    </source>
</evidence>
<organism evidence="2 3">
    <name type="scientific">Lucifera butyrica</name>
    <dbReference type="NCBI Taxonomy" id="1351585"/>
    <lineage>
        <taxon>Bacteria</taxon>
        <taxon>Bacillati</taxon>
        <taxon>Bacillota</taxon>
        <taxon>Negativicutes</taxon>
        <taxon>Veillonellales</taxon>
        <taxon>Veillonellaceae</taxon>
        <taxon>Lucifera</taxon>
    </lineage>
</organism>
<feature type="transmembrane region" description="Helical" evidence="1">
    <location>
        <begin position="12"/>
        <end position="32"/>
    </location>
</feature>
<evidence type="ECO:0000313" key="2">
    <source>
        <dbReference type="EMBL" id="VBB08015.1"/>
    </source>
</evidence>
<reference evidence="2 3" key="1">
    <citation type="submission" date="2018-06" db="EMBL/GenBank/DDBJ databases">
        <authorList>
            <person name="Strepis N."/>
        </authorList>
    </citation>
    <scope>NUCLEOTIDE SEQUENCE [LARGE SCALE GENOMIC DNA]</scope>
    <source>
        <strain evidence="2">LUCI</strain>
    </source>
</reference>
<keyword evidence="3" id="KW-1185">Reference proteome</keyword>
<evidence type="ECO:0008006" key="4">
    <source>
        <dbReference type="Google" id="ProtNLM"/>
    </source>
</evidence>
<keyword evidence="1" id="KW-0812">Transmembrane</keyword>
<sequence length="177" mass="19948">MKIIILRRLWRTASLITGFAVIGMVALGFMGYDLAGWQAKVDRSNAVRVSKPVLQEAMIPAISPDFFTEYRIEREKIRSERSDLLRDAIKNAPTEDARQKAQEAILKMMLEKQREAEMENLIRARGFMDALVFTRNNSVSVVVKASSLTREEVIQIADVVSRLAGVKPENITVSARP</sequence>
<evidence type="ECO:0000313" key="3">
    <source>
        <dbReference type="Proteomes" id="UP000277811"/>
    </source>
</evidence>
<proteinExistence type="predicted"/>
<dbReference type="EMBL" id="UPPP01000083">
    <property type="protein sequence ID" value="VBB08015.1"/>
    <property type="molecule type" value="Genomic_DNA"/>
</dbReference>
<dbReference type="RefSeq" id="WP_122628931.1">
    <property type="nucleotide sequence ID" value="NZ_UPPP01000083.1"/>
</dbReference>